<evidence type="ECO:0000256" key="1">
    <source>
        <dbReference type="SAM" id="MobiDB-lite"/>
    </source>
</evidence>
<dbReference type="PANTHER" id="PTHR45786">
    <property type="entry name" value="DNA BINDING PROTEIN-LIKE"/>
    <property type="match status" value="1"/>
</dbReference>
<name>A0ABQ5G080_9ASTR</name>
<reference evidence="2" key="1">
    <citation type="journal article" date="2022" name="Int. J. Mol. Sci.">
        <title>Draft Genome of Tanacetum Coccineum: Genomic Comparison of Closely Related Tanacetum-Family Plants.</title>
        <authorList>
            <person name="Yamashiro T."/>
            <person name="Shiraishi A."/>
            <person name="Nakayama K."/>
            <person name="Satake H."/>
        </authorList>
    </citation>
    <scope>NUCLEOTIDE SEQUENCE</scope>
</reference>
<gene>
    <name evidence="2" type="ORF">Tco_1028222</name>
</gene>
<dbReference type="Gene3D" id="2.40.50.140">
    <property type="entry name" value="Nucleic acid-binding proteins"/>
    <property type="match status" value="1"/>
</dbReference>
<dbReference type="SUPFAM" id="SSF50249">
    <property type="entry name" value="Nucleic acid-binding proteins"/>
    <property type="match status" value="1"/>
</dbReference>
<sequence>MWRIGASRGLLRDLSRGLVALLLRLRSPLGRVHDPRLDYTSLLFQSTTFYCTVKIDNVIPRTAGIFHHVVVKNAGKVLLVQVGTFIVNPVTNMWSTLYRLELEVSDDTGEVGVVMFNETATSMVKCTAGLIVEFDDEDGDEHSPLPHALANIMGTIHTLEFRSHTYYEHNTYKSFTCWRIVTAKGMGESGGSSAADAHPISETPEFKRLLRHPSVATPSKLVEDKKHKRLDLEDFDAEASFVADTQTGSEVDGSRPDTRKNKRYGNITHSCGQFTATKRKQVSLAIGTSAHLASERETLTYTAFTFVSKELQWYLTAVIHMVLSNWHLGSTRPRQNNSALTSNSIYIQLLLLRRRQAKDRGIYTFRVNRRSYHKIRSLLPKQSTHPRYAQLWFFDTENEVRNRMGAFIDKNNGDGVDATTVQSLIQMLDQYSSVAKAFQMARDWCHSHAFVNVELHLLSD</sequence>
<keyword evidence="3" id="KW-1185">Reference proteome</keyword>
<dbReference type="EMBL" id="BQNB010017942">
    <property type="protein sequence ID" value="GJT68936.1"/>
    <property type="molecule type" value="Genomic_DNA"/>
</dbReference>
<comment type="caution">
    <text evidence="2">The sequence shown here is derived from an EMBL/GenBank/DDBJ whole genome shotgun (WGS) entry which is preliminary data.</text>
</comment>
<dbReference type="Proteomes" id="UP001151760">
    <property type="component" value="Unassembled WGS sequence"/>
</dbReference>
<protein>
    <submittedName>
        <fullName evidence="2">ATP-dependent DNA helicase PIF1-like protein</fullName>
    </submittedName>
</protein>
<organism evidence="2 3">
    <name type="scientific">Tanacetum coccineum</name>
    <dbReference type="NCBI Taxonomy" id="301880"/>
    <lineage>
        <taxon>Eukaryota</taxon>
        <taxon>Viridiplantae</taxon>
        <taxon>Streptophyta</taxon>
        <taxon>Embryophyta</taxon>
        <taxon>Tracheophyta</taxon>
        <taxon>Spermatophyta</taxon>
        <taxon>Magnoliopsida</taxon>
        <taxon>eudicotyledons</taxon>
        <taxon>Gunneridae</taxon>
        <taxon>Pentapetalae</taxon>
        <taxon>asterids</taxon>
        <taxon>campanulids</taxon>
        <taxon>Asterales</taxon>
        <taxon>Asteraceae</taxon>
        <taxon>Asteroideae</taxon>
        <taxon>Anthemideae</taxon>
        <taxon>Anthemidinae</taxon>
        <taxon>Tanacetum</taxon>
    </lineage>
</organism>
<dbReference type="InterPro" id="IPR012340">
    <property type="entry name" value="NA-bd_OB-fold"/>
</dbReference>
<evidence type="ECO:0000313" key="3">
    <source>
        <dbReference type="Proteomes" id="UP001151760"/>
    </source>
</evidence>
<accession>A0ABQ5G080</accession>
<feature type="region of interest" description="Disordered" evidence="1">
    <location>
        <begin position="245"/>
        <end position="266"/>
    </location>
</feature>
<evidence type="ECO:0000313" key="2">
    <source>
        <dbReference type="EMBL" id="GJT68936.1"/>
    </source>
</evidence>
<reference evidence="2" key="2">
    <citation type="submission" date="2022-01" db="EMBL/GenBank/DDBJ databases">
        <authorList>
            <person name="Yamashiro T."/>
            <person name="Shiraishi A."/>
            <person name="Satake H."/>
            <person name="Nakayama K."/>
        </authorList>
    </citation>
    <scope>NUCLEOTIDE SEQUENCE</scope>
</reference>
<proteinExistence type="predicted"/>
<dbReference type="PANTHER" id="PTHR45786:SF74">
    <property type="entry name" value="ATP-DEPENDENT DNA HELICASE"/>
    <property type="match status" value="1"/>
</dbReference>